<dbReference type="GO" id="GO:0006081">
    <property type="term" value="P:aldehyde metabolic process"/>
    <property type="evidence" value="ECO:0007669"/>
    <property type="project" value="InterPro"/>
</dbReference>
<comment type="caution">
    <text evidence="3">The sequence shown here is derived from an EMBL/GenBank/DDBJ whole genome shotgun (WGS) entry which is preliminary data.</text>
</comment>
<keyword evidence="2" id="KW-1133">Transmembrane helix</keyword>
<evidence type="ECO:0000313" key="4">
    <source>
        <dbReference type="Proteomes" id="UP000813461"/>
    </source>
</evidence>
<accession>A0A8K0QRF6</accession>
<protein>
    <submittedName>
        <fullName evidence="3">Aldehyde/histidinol dehydrogenase</fullName>
    </submittedName>
</protein>
<dbReference type="GO" id="GO:0005737">
    <property type="term" value="C:cytoplasm"/>
    <property type="evidence" value="ECO:0007669"/>
    <property type="project" value="TreeGrafter"/>
</dbReference>
<dbReference type="InterPro" id="IPR012394">
    <property type="entry name" value="Aldehyde_DH_NAD(P)"/>
</dbReference>
<feature type="transmembrane region" description="Helical" evidence="2">
    <location>
        <begin position="440"/>
        <end position="460"/>
    </location>
</feature>
<dbReference type="OrthoDB" id="5840532at2759"/>
<dbReference type="InterPro" id="IPR016161">
    <property type="entry name" value="Ald_DH/histidinol_DH"/>
</dbReference>
<dbReference type="PANTHER" id="PTHR43570">
    <property type="entry name" value="ALDEHYDE DEHYDROGENASE"/>
    <property type="match status" value="1"/>
</dbReference>
<dbReference type="Proteomes" id="UP000813461">
    <property type="component" value="Unassembled WGS sequence"/>
</dbReference>
<dbReference type="GO" id="GO:0004029">
    <property type="term" value="F:aldehyde dehydrogenase (NAD+) activity"/>
    <property type="evidence" value="ECO:0007669"/>
    <property type="project" value="TreeGrafter"/>
</dbReference>
<dbReference type="PANTHER" id="PTHR43570:SF16">
    <property type="entry name" value="ALDEHYDE DEHYDROGENASE TYPE III, ISOFORM Q"/>
    <property type="match status" value="1"/>
</dbReference>
<dbReference type="AlphaFoldDB" id="A0A8K0QRF6"/>
<organism evidence="3 4">
    <name type="scientific">Paraphoma chrysanthemicola</name>
    <dbReference type="NCBI Taxonomy" id="798071"/>
    <lineage>
        <taxon>Eukaryota</taxon>
        <taxon>Fungi</taxon>
        <taxon>Dikarya</taxon>
        <taxon>Ascomycota</taxon>
        <taxon>Pezizomycotina</taxon>
        <taxon>Dothideomycetes</taxon>
        <taxon>Pleosporomycetidae</taxon>
        <taxon>Pleosporales</taxon>
        <taxon>Pleosporineae</taxon>
        <taxon>Phaeosphaeriaceae</taxon>
        <taxon>Paraphoma</taxon>
    </lineage>
</organism>
<keyword evidence="2" id="KW-0812">Transmembrane</keyword>
<keyword evidence="1" id="KW-0560">Oxidoreductase</keyword>
<evidence type="ECO:0000256" key="1">
    <source>
        <dbReference type="ARBA" id="ARBA00023002"/>
    </source>
</evidence>
<evidence type="ECO:0000313" key="3">
    <source>
        <dbReference type="EMBL" id="KAH7066479.1"/>
    </source>
</evidence>
<sequence>MPPQDILERVYTAWIEGRLENVLERQKQLAALHEQLSKDSRTIVQAVQQDNKANEELVSAELVATLDGINAVYEQLNFQDVLAQERGLKNGGRSASFFAPLGTTLVVQSPSSPIISALGPLTAALAAGSPAIILGSASTPNANAALQQIIWRSLDRESFHFEISVNSKTHDAFAKASFAIAVLSDLKSRQMTGPVVRAANPAIRIIEPYHGLPAGFIDRSAKPHLDAAAAGIKSALAAGASSNPRRVPRLFFVDESVIVALKEKLGMNAQERKGLESWLEKWCQHVVGDFERREGEQRPKMIQIEKFVVITPPDGSEIALVPTTSLDHSIDLLNRINIGTGAQVIYIFAGWKEAFYLGNFTITSQVFINDMPDRAFVLASSRSVYDTGSCPYRFEDFSEMKVFQQGLSAGAQNRPRKAKTLDQKKVQQHKGGKMSYFEQGLILGAAMGLVALTGLSILTYRGIRLYMVR</sequence>
<evidence type="ECO:0000256" key="2">
    <source>
        <dbReference type="SAM" id="Phobius"/>
    </source>
</evidence>
<dbReference type="EMBL" id="JAGMVJ010000039">
    <property type="protein sequence ID" value="KAH7066479.1"/>
    <property type="molecule type" value="Genomic_DNA"/>
</dbReference>
<dbReference type="SUPFAM" id="SSF53720">
    <property type="entry name" value="ALDH-like"/>
    <property type="match status" value="1"/>
</dbReference>
<reference evidence="3" key="1">
    <citation type="journal article" date="2021" name="Nat. Commun.">
        <title>Genetic determinants of endophytism in the Arabidopsis root mycobiome.</title>
        <authorList>
            <person name="Mesny F."/>
            <person name="Miyauchi S."/>
            <person name="Thiergart T."/>
            <person name="Pickel B."/>
            <person name="Atanasova L."/>
            <person name="Karlsson M."/>
            <person name="Huettel B."/>
            <person name="Barry K.W."/>
            <person name="Haridas S."/>
            <person name="Chen C."/>
            <person name="Bauer D."/>
            <person name="Andreopoulos W."/>
            <person name="Pangilinan J."/>
            <person name="LaButti K."/>
            <person name="Riley R."/>
            <person name="Lipzen A."/>
            <person name="Clum A."/>
            <person name="Drula E."/>
            <person name="Henrissat B."/>
            <person name="Kohler A."/>
            <person name="Grigoriev I.V."/>
            <person name="Martin F.M."/>
            <person name="Hacquard S."/>
        </authorList>
    </citation>
    <scope>NUCLEOTIDE SEQUENCE</scope>
    <source>
        <strain evidence="3">MPI-SDFR-AT-0120</strain>
    </source>
</reference>
<dbReference type="Gene3D" id="3.40.605.10">
    <property type="entry name" value="Aldehyde Dehydrogenase, Chain A, domain 1"/>
    <property type="match status" value="1"/>
</dbReference>
<dbReference type="InterPro" id="IPR016162">
    <property type="entry name" value="Ald_DH_N"/>
</dbReference>
<proteinExistence type="predicted"/>
<keyword evidence="4" id="KW-1185">Reference proteome</keyword>
<keyword evidence="2" id="KW-0472">Membrane</keyword>
<name>A0A8K0QRF6_9PLEO</name>
<gene>
    <name evidence="3" type="ORF">FB567DRAFT_616297</name>
</gene>